<proteinExistence type="predicted"/>
<comment type="caution">
    <text evidence="1">The sequence shown here is derived from an EMBL/GenBank/DDBJ whole genome shotgun (WGS) entry which is preliminary data.</text>
</comment>
<evidence type="ECO:0000313" key="2">
    <source>
        <dbReference type="Proteomes" id="UP001143856"/>
    </source>
</evidence>
<reference evidence="1" key="1">
    <citation type="submission" date="2022-10" db="EMBL/GenBank/DDBJ databases">
        <title>Genome Sequence of Xylaria curta.</title>
        <authorList>
            <person name="Buettner E."/>
        </authorList>
    </citation>
    <scope>NUCLEOTIDE SEQUENCE</scope>
    <source>
        <strain evidence="1">Babe10</strain>
    </source>
</reference>
<dbReference type="EMBL" id="JAPDGR010002033">
    <property type="protein sequence ID" value="KAJ2978035.1"/>
    <property type="molecule type" value="Genomic_DNA"/>
</dbReference>
<gene>
    <name evidence="1" type="ORF">NUW58_g7622</name>
</gene>
<organism evidence="1 2">
    <name type="scientific">Xylaria curta</name>
    <dbReference type="NCBI Taxonomy" id="42375"/>
    <lineage>
        <taxon>Eukaryota</taxon>
        <taxon>Fungi</taxon>
        <taxon>Dikarya</taxon>
        <taxon>Ascomycota</taxon>
        <taxon>Pezizomycotina</taxon>
        <taxon>Sordariomycetes</taxon>
        <taxon>Xylariomycetidae</taxon>
        <taxon>Xylariales</taxon>
        <taxon>Xylariaceae</taxon>
        <taxon>Xylaria</taxon>
    </lineage>
</organism>
<protein>
    <submittedName>
        <fullName evidence="1">Uncharacterized protein</fullName>
    </submittedName>
</protein>
<name>A0ACC1NFD5_9PEZI</name>
<sequence>MGSYGRPAAEVEGNSRSKAQLIVGIDFGTTFSGVAFAFATNNEAKEDIITEWPGAGSYTKQKIPTVLYYDQYQKVVGWGPDIADALAPTGYPKPGVQKVEWFKLQLMLSGNTYIDPINLPPLPPGKSEIDVAADYLFKLRQAMRAALQKTLGEVFNREERNIRYYLTVPAIWNDAGKAATRAAAIQAGFLRDENDNRLTLVSEPEAASLFCAKTGLLNLKVHDAILIVDCGGGTVDLIAYEVEDENPFTVAECTAGSGDSCGSTALNRNFSNILRTKIRKMKLPDGSKTAGRVYAKCIMDFENRIKADFRNNGQKWAVDVGIEAEFPEAGIEEGYMTFTNEEILQCFEPVVNRILELVRNQIIAIQAQNRTLQNILVVGGFGASEYLFQQIKLHVPPQFQSKVVRPMDSVAAIVKGAVTAGITERVITHRVARRHYLMATLQPFKEGYHPEAYRVPSLDGKDRCKFTRQIFVQKGQKVKIGEPVKVSFFRQVAPGATLMYEDILYACDDDVCPEYTKDPRIKEVVTLTSDLSRKNLEKDFERMDTPQASLLLSKLSGVTAVVYPSNHKLFKFNYLSPSRAVKGITRPLTKRDRPIPLIVTNNCPDVLWPGIASQAGDAPESHGFELGPGKSRNLTVGPTWAGRVWGRTNCTVGGDTATCQTGDCLGKLDCVYGGDAPATLAEFNLAGGVAGDQTFYDISLVDGYNLPLGIVYHPADNTTFIPPNLANPTCIATAGFLSMPSQTGFTYTNVTYPMPYQATLTNRELSDWCPWDLQAFPPNKPGDGIYPYPDDNIQRPIFDPYICEPSLYSTYAKTVCPDAYSYAFDDKHSTFIVPMGGGWEVVFCPKGRSTNILATFSDELNYIASSKTVTPQILLNAMSVSFIESKHSGAPHLAGARWNLVVPCIVIVYMLMLFG</sequence>
<accession>A0ACC1NFD5</accession>
<dbReference type="Proteomes" id="UP001143856">
    <property type="component" value="Unassembled WGS sequence"/>
</dbReference>
<keyword evidence="2" id="KW-1185">Reference proteome</keyword>
<evidence type="ECO:0000313" key="1">
    <source>
        <dbReference type="EMBL" id="KAJ2978035.1"/>
    </source>
</evidence>